<dbReference type="AlphaFoldDB" id="A0A081NLL7"/>
<protein>
    <recommendedName>
        <fullName evidence="3">Topoisomerase II</fullName>
    </recommendedName>
</protein>
<dbReference type="EMBL" id="JOKH01000001">
    <property type="protein sequence ID" value="KEQ19340.1"/>
    <property type="molecule type" value="Genomic_DNA"/>
</dbReference>
<dbReference type="eggNOG" id="ENOG50332D1">
    <property type="taxonomic scope" value="Bacteria"/>
</dbReference>
<dbReference type="Proteomes" id="UP000028073">
    <property type="component" value="Unassembled WGS sequence"/>
</dbReference>
<proteinExistence type="predicted"/>
<name>A0A081NLL7_9GAMM</name>
<reference evidence="1 2" key="1">
    <citation type="submission" date="2014-06" db="EMBL/GenBank/DDBJ databases">
        <title>Whole Genome Sequences of Three Symbiotic Endozoicomonas Bacteria.</title>
        <authorList>
            <person name="Neave M.J."/>
            <person name="Apprill A."/>
            <person name="Voolstra C.R."/>
        </authorList>
    </citation>
    <scope>NUCLEOTIDE SEQUENCE [LARGE SCALE GENOMIC DNA]</scope>
    <source>
        <strain evidence="1 2">DSM 25634</strain>
    </source>
</reference>
<dbReference type="InterPro" id="IPR021363">
    <property type="entry name" value="DUF2835"/>
</dbReference>
<gene>
    <name evidence="1" type="ORF">GZ78_05065</name>
</gene>
<evidence type="ECO:0008006" key="3">
    <source>
        <dbReference type="Google" id="ProtNLM"/>
    </source>
</evidence>
<keyword evidence="2" id="KW-1185">Reference proteome</keyword>
<sequence>MNKATFSISLSSQQVLQYYQGKKNRVQVNAREGFSMSIPYDILLKYVTREGVHGTFEISYGSDGKLGELRKIG</sequence>
<evidence type="ECO:0000313" key="2">
    <source>
        <dbReference type="Proteomes" id="UP000028073"/>
    </source>
</evidence>
<accession>A0A081NLL7</accession>
<evidence type="ECO:0000313" key="1">
    <source>
        <dbReference type="EMBL" id="KEQ19340.1"/>
    </source>
</evidence>
<dbReference type="Pfam" id="PF11197">
    <property type="entry name" value="DUF2835"/>
    <property type="match status" value="1"/>
</dbReference>
<comment type="caution">
    <text evidence="1">The sequence shown here is derived from an EMBL/GenBank/DDBJ whole genome shotgun (WGS) entry which is preliminary data.</text>
</comment>
<dbReference type="OrthoDB" id="5600793at2"/>
<dbReference type="RefSeq" id="WP_034833113.1">
    <property type="nucleotide sequence ID" value="NZ_JOKH01000001.1"/>
</dbReference>
<organism evidence="1 2">
    <name type="scientific">Endozoicomonas numazuensis</name>
    <dbReference type="NCBI Taxonomy" id="1137799"/>
    <lineage>
        <taxon>Bacteria</taxon>
        <taxon>Pseudomonadati</taxon>
        <taxon>Pseudomonadota</taxon>
        <taxon>Gammaproteobacteria</taxon>
        <taxon>Oceanospirillales</taxon>
        <taxon>Endozoicomonadaceae</taxon>
        <taxon>Endozoicomonas</taxon>
    </lineage>
</organism>